<comment type="caution">
    <text evidence="1">The sequence shown here is derived from an EMBL/GenBank/DDBJ whole genome shotgun (WGS) entry which is preliminary data.</text>
</comment>
<gene>
    <name evidence="1" type="ORF">BSZ39_11830</name>
</gene>
<evidence type="ECO:0000313" key="1">
    <source>
        <dbReference type="EMBL" id="OKL53003.1"/>
    </source>
</evidence>
<keyword evidence="2" id="KW-1185">Reference proteome</keyword>
<dbReference type="EMBL" id="MQVR01000102">
    <property type="protein sequence ID" value="OKL53003.1"/>
    <property type="molecule type" value="Genomic_DNA"/>
</dbReference>
<sequence>METDFAPTGELRLRQIVEAVMAEGDAVEGVGLEVKSDIDPSAKGLGIAKVAKFILGMANRLPAVASGHFKGYGVMVIGAEKGQAPGIPKGVEADELADRLKPYLGPNRPHWDLARLPTSDTHEVLFVLVEPPSDGQPLFPCHKDFQPAGKADAKFALANGDIYVRDKSRTRRARADELLTLVARAQTNVEAELSVNFEVHGQALLMTEEEALKTLWVEALTKDYRDSRTTEERGQGHKSNPWSINIPASILTPGPRLEVEEQIREFRVRVDQGWAKGMDLIVESLIVV</sequence>
<dbReference type="Proteomes" id="UP000185628">
    <property type="component" value="Unassembled WGS sequence"/>
</dbReference>
<evidence type="ECO:0008006" key="3">
    <source>
        <dbReference type="Google" id="ProtNLM"/>
    </source>
</evidence>
<organism evidence="1 2">
    <name type="scientific">Bowdeniella nasicola</name>
    <dbReference type="NCBI Taxonomy" id="208480"/>
    <lineage>
        <taxon>Bacteria</taxon>
        <taxon>Bacillati</taxon>
        <taxon>Actinomycetota</taxon>
        <taxon>Actinomycetes</taxon>
        <taxon>Actinomycetales</taxon>
        <taxon>Actinomycetaceae</taxon>
        <taxon>Bowdeniella</taxon>
    </lineage>
</organism>
<dbReference type="OrthoDB" id="4578408at2"/>
<evidence type="ECO:0000313" key="2">
    <source>
        <dbReference type="Proteomes" id="UP000185628"/>
    </source>
</evidence>
<reference evidence="2" key="1">
    <citation type="submission" date="2016-12" db="EMBL/GenBank/DDBJ databases">
        <authorList>
            <person name="Meng X."/>
        </authorList>
    </citation>
    <scope>NUCLEOTIDE SEQUENCE [LARGE SCALE GENOMIC DNA]</scope>
    <source>
        <strain evidence="2">DSM 19116</strain>
    </source>
</reference>
<accession>A0A1Q5PZE1</accession>
<proteinExistence type="predicted"/>
<protein>
    <recommendedName>
        <fullName evidence="3">Schlafen AlbA-2 domain-containing protein</fullName>
    </recommendedName>
</protein>
<dbReference type="AlphaFoldDB" id="A0A1Q5PZE1"/>
<name>A0A1Q5PZE1_9ACTO</name>
<dbReference type="RefSeq" id="WP_073717531.1">
    <property type="nucleotide sequence ID" value="NZ_MQVR01000102.1"/>
</dbReference>